<comment type="cofactor">
    <cofactor evidence="7">
        <name>heme</name>
        <dbReference type="ChEBI" id="CHEBI:30413"/>
    </cofactor>
</comment>
<evidence type="ECO:0000313" key="8">
    <source>
        <dbReference type="EMBL" id="CDW76725.1"/>
    </source>
</evidence>
<dbReference type="PRINTS" id="PR00463">
    <property type="entry name" value="EP450I"/>
</dbReference>
<evidence type="ECO:0000256" key="2">
    <source>
        <dbReference type="ARBA" id="ARBA00022617"/>
    </source>
</evidence>
<dbReference type="GO" id="GO:0004497">
    <property type="term" value="F:monooxygenase activity"/>
    <property type="evidence" value="ECO:0007669"/>
    <property type="project" value="UniProtKB-KW"/>
</dbReference>
<dbReference type="Pfam" id="PF00067">
    <property type="entry name" value="p450"/>
    <property type="match status" value="1"/>
</dbReference>
<dbReference type="InterPro" id="IPR036396">
    <property type="entry name" value="Cyt_P450_sf"/>
</dbReference>
<dbReference type="InterPro" id="IPR050196">
    <property type="entry name" value="Cytochrome_P450_Monoox"/>
</dbReference>
<gene>
    <name evidence="8" type="primary">Contig13365.g14260</name>
    <name evidence="8" type="ORF">STYLEM_5686</name>
</gene>
<keyword evidence="5 7" id="KW-0408">Iron</keyword>
<dbReference type="GO" id="GO:0020037">
    <property type="term" value="F:heme binding"/>
    <property type="evidence" value="ECO:0007669"/>
    <property type="project" value="InterPro"/>
</dbReference>
<evidence type="ECO:0000256" key="5">
    <source>
        <dbReference type="ARBA" id="ARBA00023004"/>
    </source>
</evidence>
<dbReference type="InterPro" id="IPR002401">
    <property type="entry name" value="Cyt_P450_E_grp-I"/>
</dbReference>
<dbReference type="GO" id="GO:0005506">
    <property type="term" value="F:iron ion binding"/>
    <property type="evidence" value="ECO:0007669"/>
    <property type="project" value="InterPro"/>
</dbReference>
<dbReference type="Gene3D" id="1.10.630.10">
    <property type="entry name" value="Cytochrome P450"/>
    <property type="match status" value="1"/>
</dbReference>
<comment type="similarity">
    <text evidence="1">Belongs to the cytochrome P450 family.</text>
</comment>
<dbReference type="SUPFAM" id="SSF48264">
    <property type="entry name" value="Cytochrome P450"/>
    <property type="match status" value="1"/>
</dbReference>
<dbReference type="OrthoDB" id="290742at2759"/>
<evidence type="ECO:0000256" key="3">
    <source>
        <dbReference type="ARBA" id="ARBA00022723"/>
    </source>
</evidence>
<dbReference type="GO" id="GO:0016705">
    <property type="term" value="F:oxidoreductase activity, acting on paired donors, with incorporation or reduction of molecular oxygen"/>
    <property type="evidence" value="ECO:0007669"/>
    <property type="project" value="InterPro"/>
</dbReference>
<protein>
    <submittedName>
        <fullName evidence="8">Cytochrome p450</fullName>
    </submittedName>
</protein>
<evidence type="ECO:0000256" key="4">
    <source>
        <dbReference type="ARBA" id="ARBA00023002"/>
    </source>
</evidence>
<reference evidence="8 9" key="1">
    <citation type="submission" date="2014-06" db="EMBL/GenBank/DDBJ databases">
        <authorList>
            <person name="Swart Estienne"/>
        </authorList>
    </citation>
    <scope>NUCLEOTIDE SEQUENCE [LARGE SCALE GENOMIC DNA]</scope>
    <source>
        <strain evidence="8 9">130c</strain>
    </source>
</reference>
<keyword evidence="4" id="KW-0560">Oxidoreductase</keyword>
<dbReference type="InterPro" id="IPR001128">
    <property type="entry name" value="Cyt_P450"/>
</dbReference>
<feature type="binding site" description="axial binding residue" evidence="7">
    <location>
        <position position="468"/>
    </location>
    <ligand>
        <name>heme</name>
        <dbReference type="ChEBI" id="CHEBI:30413"/>
    </ligand>
    <ligandPart>
        <name>Fe</name>
        <dbReference type="ChEBI" id="CHEBI:18248"/>
    </ligandPart>
</feature>
<dbReference type="OMA" id="KWFMSTS"/>
<dbReference type="PANTHER" id="PTHR24291">
    <property type="entry name" value="CYTOCHROME P450 FAMILY 4"/>
    <property type="match status" value="1"/>
</dbReference>
<name>A0A078A565_STYLE</name>
<sequence>MFFIYLLLALLISYFVWDRYIRIILRIKYYEKQGVKFHEFVPFFGSYPGIMKFIKEKDPKRFPTIDYLKHCFGLPLPLYTGFISTRVLYLYINSHEPLQELFVTKNKYFDKHPSTSTFLKKTVGDSTLFMKSNELWAKKRRSLSASLYKQKLVQMVETMKQIGLETIEEWGKRGEIDIVTETANLMMKNTLACVFGRQNENPIIKYKENGQIRDIRLGESIQQNLSNASLREFQLHLMIFPELLPIYITKHDKELEFNLNQVIDYIKNLIRDKKEKFAQTGQYEGEDLLTIMLQDELFKQDDRMIIDECLTFFNAGAQTTAVTLANFLSYIAQNSDQEQKMRNELQSHLKNFGGDSKALSTEINMEKVDDLLYLKYCFYESMRIEPPVVISSSCQVNKDLNIQGVTIKKDEALIINIYQIHHNQDQWIEDEKYIPERFDPASKYYLTPAGTPRNPLSFIPFIGGKRICLGKTFSEYTFKIIVPLLLSKHKFRLVNQDHITNKPQYDAIMFKKPVIPMRLEKI</sequence>
<keyword evidence="6" id="KW-0503">Monooxygenase</keyword>
<dbReference type="CDD" id="cd00302">
    <property type="entry name" value="cytochrome_P450"/>
    <property type="match status" value="1"/>
</dbReference>
<evidence type="ECO:0000313" key="9">
    <source>
        <dbReference type="Proteomes" id="UP000039865"/>
    </source>
</evidence>
<keyword evidence="2 7" id="KW-0349">Heme</keyword>
<keyword evidence="9" id="KW-1185">Reference proteome</keyword>
<dbReference type="PANTHER" id="PTHR24291:SF50">
    <property type="entry name" value="BIFUNCTIONAL ALBAFLAVENONE MONOOXYGENASE_TERPENE SYNTHASE"/>
    <property type="match status" value="1"/>
</dbReference>
<dbReference type="EMBL" id="CCKQ01005481">
    <property type="protein sequence ID" value="CDW76725.1"/>
    <property type="molecule type" value="Genomic_DNA"/>
</dbReference>
<evidence type="ECO:0000256" key="6">
    <source>
        <dbReference type="ARBA" id="ARBA00023033"/>
    </source>
</evidence>
<accession>A0A078A565</accession>
<evidence type="ECO:0000256" key="7">
    <source>
        <dbReference type="PIRSR" id="PIRSR602401-1"/>
    </source>
</evidence>
<keyword evidence="3 7" id="KW-0479">Metal-binding</keyword>
<evidence type="ECO:0000256" key="1">
    <source>
        <dbReference type="ARBA" id="ARBA00010617"/>
    </source>
</evidence>
<dbReference type="AlphaFoldDB" id="A0A078A565"/>
<organism evidence="8 9">
    <name type="scientific">Stylonychia lemnae</name>
    <name type="common">Ciliate</name>
    <dbReference type="NCBI Taxonomy" id="5949"/>
    <lineage>
        <taxon>Eukaryota</taxon>
        <taxon>Sar</taxon>
        <taxon>Alveolata</taxon>
        <taxon>Ciliophora</taxon>
        <taxon>Intramacronucleata</taxon>
        <taxon>Spirotrichea</taxon>
        <taxon>Stichotrichia</taxon>
        <taxon>Sporadotrichida</taxon>
        <taxon>Oxytrichidae</taxon>
        <taxon>Stylonychinae</taxon>
        <taxon>Stylonychia</taxon>
    </lineage>
</organism>
<proteinExistence type="inferred from homology"/>
<dbReference type="Proteomes" id="UP000039865">
    <property type="component" value="Unassembled WGS sequence"/>
</dbReference>
<dbReference type="InParanoid" id="A0A078A565"/>